<dbReference type="EMBL" id="CAJVPJ010000870">
    <property type="protein sequence ID" value="CAG8561920.1"/>
    <property type="molecule type" value="Genomic_DNA"/>
</dbReference>
<dbReference type="PANTHER" id="PTHR43591:SF105">
    <property type="entry name" value="METHYLTRANSFERASE DOMAIN-CONTAINING PROTEIN-RELATED"/>
    <property type="match status" value="1"/>
</dbReference>
<dbReference type="GO" id="GO:0008168">
    <property type="term" value="F:methyltransferase activity"/>
    <property type="evidence" value="ECO:0007669"/>
    <property type="project" value="UniProtKB-KW"/>
</dbReference>
<reference evidence="5" key="1">
    <citation type="submission" date="2021-06" db="EMBL/GenBank/DDBJ databases">
        <authorList>
            <person name="Kallberg Y."/>
            <person name="Tangrot J."/>
            <person name="Rosling A."/>
        </authorList>
    </citation>
    <scope>NUCLEOTIDE SEQUENCE</scope>
    <source>
        <strain evidence="5">IA702</strain>
    </source>
</reference>
<feature type="domain" description="Methyltransferase" evidence="4">
    <location>
        <begin position="78"/>
        <end position="170"/>
    </location>
</feature>
<keyword evidence="1" id="KW-0489">Methyltransferase</keyword>
<dbReference type="InterPro" id="IPR029063">
    <property type="entry name" value="SAM-dependent_MTases_sf"/>
</dbReference>
<organism evidence="5 6">
    <name type="scientific">Paraglomus occultum</name>
    <dbReference type="NCBI Taxonomy" id="144539"/>
    <lineage>
        <taxon>Eukaryota</taxon>
        <taxon>Fungi</taxon>
        <taxon>Fungi incertae sedis</taxon>
        <taxon>Mucoromycota</taxon>
        <taxon>Glomeromycotina</taxon>
        <taxon>Glomeromycetes</taxon>
        <taxon>Paraglomerales</taxon>
        <taxon>Paraglomeraceae</taxon>
        <taxon>Paraglomus</taxon>
    </lineage>
</organism>
<name>A0A9N9BDD6_9GLOM</name>
<accession>A0A9N9BDD6</accession>
<dbReference type="SUPFAM" id="SSF53335">
    <property type="entry name" value="S-adenosyl-L-methionine-dependent methyltransferases"/>
    <property type="match status" value="1"/>
</dbReference>
<dbReference type="PROSITE" id="PS01184">
    <property type="entry name" value="UBIE_2"/>
    <property type="match status" value="1"/>
</dbReference>
<dbReference type="CDD" id="cd02440">
    <property type="entry name" value="AdoMet_MTases"/>
    <property type="match status" value="1"/>
</dbReference>
<dbReference type="Gene3D" id="3.40.50.150">
    <property type="entry name" value="Vaccinia Virus protein VP39"/>
    <property type="match status" value="1"/>
</dbReference>
<dbReference type="InterPro" id="IPR023576">
    <property type="entry name" value="UbiE/COQ5_MeTrFase_CS"/>
</dbReference>
<dbReference type="Proteomes" id="UP000789572">
    <property type="component" value="Unassembled WGS sequence"/>
</dbReference>
<comment type="caution">
    <text evidence="5">The sequence shown here is derived from an EMBL/GenBank/DDBJ whole genome shotgun (WGS) entry which is preliminary data.</text>
</comment>
<proteinExistence type="predicted"/>
<keyword evidence="2" id="KW-0808">Transferase</keyword>
<dbReference type="OrthoDB" id="2013972at2759"/>
<evidence type="ECO:0000256" key="1">
    <source>
        <dbReference type="ARBA" id="ARBA00022603"/>
    </source>
</evidence>
<protein>
    <submittedName>
        <fullName evidence="5">8126_t:CDS:1</fullName>
    </submittedName>
</protein>
<dbReference type="Pfam" id="PF13649">
    <property type="entry name" value="Methyltransf_25"/>
    <property type="match status" value="1"/>
</dbReference>
<keyword evidence="6" id="KW-1185">Reference proteome</keyword>
<evidence type="ECO:0000313" key="6">
    <source>
        <dbReference type="Proteomes" id="UP000789572"/>
    </source>
</evidence>
<evidence type="ECO:0000256" key="3">
    <source>
        <dbReference type="ARBA" id="ARBA00022691"/>
    </source>
</evidence>
<keyword evidence="3" id="KW-0949">S-adenosyl-L-methionine</keyword>
<dbReference type="AlphaFoldDB" id="A0A9N9BDD6"/>
<evidence type="ECO:0000259" key="4">
    <source>
        <dbReference type="Pfam" id="PF13649"/>
    </source>
</evidence>
<evidence type="ECO:0000256" key="2">
    <source>
        <dbReference type="ARBA" id="ARBA00022679"/>
    </source>
</evidence>
<dbReference type="InterPro" id="IPR041698">
    <property type="entry name" value="Methyltransf_25"/>
</dbReference>
<sequence length="300" mass="33745">MGGCCSLIRRKKNDQQFNSKFKVIDGRRFQQLDDSNYVLPNDSDEDERLDIQHIILKNTFNGNFSAPVDQLLRSGARVLDVGCGSGVWTLDLAKEYPNSHFVGIDITLAGVMGETPSNVEFIEYNVLDGLPFNSNSFDYVFARALISVYTRAQWTELAIPEYVRVTKPGGWVELMELGLPRDGNDINIQRLGNAWISIAESKGLVVETNFEVRGFIEQSGFFTNINHETQHVPIGPKGDKHAELGIRCFRDLWCGLKVPYMAVMQVTGEHYDAIVEAAVHSLIHKGTTWEFTRAWGQKKG</sequence>
<dbReference type="PANTHER" id="PTHR43591">
    <property type="entry name" value="METHYLTRANSFERASE"/>
    <property type="match status" value="1"/>
</dbReference>
<dbReference type="GO" id="GO:0032259">
    <property type="term" value="P:methylation"/>
    <property type="evidence" value="ECO:0007669"/>
    <property type="project" value="UniProtKB-KW"/>
</dbReference>
<gene>
    <name evidence="5" type="ORF">POCULU_LOCUS5553</name>
</gene>
<evidence type="ECO:0000313" key="5">
    <source>
        <dbReference type="EMBL" id="CAG8561920.1"/>
    </source>
</evidence>